<reference evidence="4 5" key="1">
    <citation type="journal article" date="2015" name="Sci. Rep.">
        <title>Chromosome-level genome map provides insights into diverse defense mechanisms in the medicinal fungus Ganoderma sinense.</title>
        <authorList>
            <person name="Zhu Y."/>
            <person name="Xu J."/>
            <person name="Sun C."/>
            <person name="Zhou S."/>
            <person name="Xu H."/>
            <person name="Nelson D.R."/>
            <person name="Qian J."/>
            <person name="Song J."/>
            <person name="Luo H."/>
            <person name="Xiang L."/>
            <person name="Li Y."/>
            <person name="Xu Z."/>
            <person name="Ji A."/>
            <person name="Wang L."/>
            <person name="Lu S."/>
            <person name="Hayward A."/>
            <person name="Sun W."/>
            <person name="Li X."/>
            <person name="Schwartz D.C."/>
            <person name="Wang Y."/>
            <person name="Chen S."/>
        </authorList>
    </citation>
    <scope>NUCLEOTIDE SEQUENCE [LARGE SCALE GENOMIC DNA]</scope>
    <source>
        <strain evidence="4 5">ZZ0214-1</strain>
    </source>
</reference>
<dbReference type="InterPro" id="IPR051104">
    <property type="entry name" value="FAD_monoxygenase"/>
</dbReference>
<keyword evidence="3" id="KW-0560">Oxidoreductase</keyword>
<dbReference type="STRING" id="1077348.A0A2G8SKX9"/>
<evidence type="ECO:0008006" key="6">
    <source>
        <dbReference type="Google" id="ProtNLM"/>
    </source>
</evidence>
<keyword evidence="5" id="KW-1185">Reference proteome</keyword>
<dbReference type="EMBL" id="AYKW01000005">
    <property type="protein sequence ID" value="PIL34426.1"/>
    <property type="molecule type" value="Genomic_DNA"/>
</dbReference>
<organism evidence="4 5">
    <name type="scientific">Ganoderma sinense ZZ0214-1</name>
    <dbReference type="NCBI Taxonomy" id="1077348"/>
    <lineage>
        <taxon>Eukaryota</taxon>
        <taxon>Fungi</taxon>
        <taxon>Dikarya</taxon>
        <taxon>Basidiomycota</taxon>
        <taxon>Agaricomycotina</taxon>
        <taxon>Agaricomycetes</taxon>
        <taxon>Polyporales</taxon>
        <taxon>Polyporaceae</taxon>
        <taxon>Ganoderma</taxon>
    </lineage>
</organism>
<dbReference type="InterPro" id="IPR036188">
    <property type="entry name" value="FAD/NAD-bd_sf"/>
</dbReference>
<evidence type="ECO:0000256" key="3">
    <source>
        <dbReference type="ARBA" id="ARBA00023002"/>
    </source>
</evidence>
<dbReference type="OrthoDB" id="417877at2759"/>
<gene>
    <name evidence="4" type="ORF">GSI_03201</name>
</gene>
<dbReference type="GO" id="GO:0016491">
    <property type="term" value="F:oxidoreductase activity"/>
    <property type="evidence" value="ECO:0007669"/>
    <property type="project" value="UniProtKB-KW"/>
</dbReference>
<sequence>MALTNGESKLRVAVIGSEMGGMVLGLCLKKFAPDVHFDIHESAAELTEVGAGTQRIWWVMKELELQEELSTITGSPLLSPRSLTFPSQGSISLSYRKGDEEEVIDLFQFIQVQTFQRAVLQQLLAKRLDAADRIHFSKRLSSYSEPETDGSITLNFKDGTTATCDVLIGSDGIRSAVRRTMFNEYADEAAQRGEGEEAARLRDMVEPVFSGQVAYRGLAPASALSEEALEHVRTPQIRCVRAHGILPGSCSERTGFVARLTCMLLIQLLMNVGGYGLLVPCLAVKYTPGHDRVYGGPWVEPTTGEAVAKMFEGWQPNPGRCQGAGAGQAFEDGYIPSLILAHPSVTLVNLSEALKLYDEVRRPFSQGILKGSDRNGATYQMRREGSGWENFTAGDSGAGRYPREWLAAIAEDVQAQMQWQLHTNIEDDRARVVERLATLAT</sequence>
<keyword evidence="2" id="KW-0274">FAD</keyword>
<dbReference type="AlphaFoldDB" id="A0A2G8SKX9"/>
<accession>A0A2G8SKX9</accession>
<evidence type="ECO:0000256" key="2">
    <source>
        <dbReference type="ARBA" id="ARBA00022827"/>
    </source>
</evidence>
<dbReference type="Gene3D" id="3.50.50.60">
    <property type="entry name" value="FAD/NAD(P)-binding domain"/>
    <property type="match status" value="2"/>
</dbReference>
<evidence type="ECO:0000256" key="1">
    <source>
        <dbReference type="ARBA" id="ARBA00022630"/>
    </source>
</evidence>
<dbReference type="PRINTS" id="PR00420">
    <property type="entry name" value="RNGMNOXGNASE"/>
</dbReference>
<name>A0A2G8SKX9_9APHY</name>
<evidence type="ECO:0000313" key="5">
    <source>
        <dbReference type="Proteomes" id="UP000230002"/>
    </source>
</evidence>
<dbReference type="PANTHER" id="PTHR46720">
    <property type="entry name" value="HYDROXYLASE, PUTATIVE (AFU_ORTHOLOGUE AFUA_3G01460)-RELATED"/>
    <property type="match status" value="1"/>
</dbReference>
<protein>
    <recommendedName>
        <fullName evidence="6">FAD-binding domain-containing protein</fullName>
    </recommendedName>
</protein>
<comment type="caution">
    <text evidence="4">The sequence shown here is derived from an EMBL/GenBank/DDBJ whole genome shotgun (WGS) entry which is preliminary data.</text>
</comment>
<evidence type="ECO:0000313" key="4">
    <source>
        <dbReference type="EMBL" id="PIL34426.1"/>
    </source>
</evidence>
<keyword evidence="1" id="KW-0285">Flavoprotein</keyword>
<proteinExistence type="predicted"/>
<dbReference type="SUPFAM" id="SSF51905">
    <property type="entry name" value="FAD/NAD(P)-binding domain"/>
    <property type="match status" value="1"/>
</dbReference>
<dbReference type="Proteomes" id="UP000230002">
    <property type="component" value="Unassembled WGS sequence"/>
</dbReference>
<dbReference type="PANTHER" id="PTHR46720:SF3">
    <property type="entry name" value="FAD-BINDING DOMAIN-CONTAINING PROTEIN-RELATED"/>
    <property type="match status" value="1"/>
</dbReference>
<dbReference type="GO" id="GO:0044550">
    <property type="term" value="P:secondary metabolite biosynthetic process"/>
    <property type="evidence" value="ECO:0007669"/>
    <property type="project" value="TreeGrafter"/>
</dbReference>